<evidence type="ECO:0000313" key="2">
    <source>
        <dbReference type="EMBL" id="RYR50968.1"/>
    </source>
</evidence>
<dbReference type="EMBL" id="SDMP01000006">
    <property type="protein sequence ID" value="RYR50968.1"/>
    <property type="molecule type" value="Genomic_DNA"/>
</dbReference>
<protein>
    <recommendedName>
        <fullName evidence="1">Transposase MuDR plant domain-containing protein</fullName>
    </recommendedName>
</protein>
<dbReference type="AlphaFoldDB" id="A0A445CJ76"/>
<dbReference type="Proteomes" id="UP000289738">
    <property type="component" value="Chromosome A06"/>
</dbReference>
<accession>A0A445CJ76</accession>
<dbReference type="Pfam" id="PF03108">
    <property type="entry name" value="DBD_Tnp_Mut"/>
    <property type="match status" value="1"/>
</dbReference>
<reference evidence="2 3" key="1">
    <citation type="submission" date="2019-01" db="EMBL/GenBank/DDBJ databases">
        <title>Sequencing of cultivated peanut Arachis hypogaea provides insights into genome evolution and oil improvement.</title>
        <authorList>
            <person name="Chen X."/>
        </authorList>
    </citation>
    <scope>NUCLEOTIDE SEQUENCE [LARGE SCALE GENOMIC DNA]</scope>
    <source>
        <strain evidence="3">cv. Fuhuasheng</strain>
        <tissue evidence="2">Leaves</tissue>
    </source>
</reference>
<sequence>MPIDEEEYSSDDLGYHYNESEYCNSICSDEEDAQPAAYPQGNADARVQQVRLDVRMEFESMALFKKVVRKYNITIGRSIFFPRVDPKRSKAICYYENCPWKIYCARRTHLLSYQVKTFVD</sequence>
<gene>
    <name evidence="2" type="ORF">Ahy_A06g026028</name>
</gene>
<dbReference type="InterPro" id="IPR004332">
    <property type="entry name" value="Transposase_MuDR"/>
</dbReference>
<evidence type="ECO:0000313" key="3">
    <source>
        <dbReference type="Proteomes" id="UP000289738"/>
    </source>
</evidence>
<comment type="caution">
    <text evidence="2">The sequence shown here is derived from an EMBL/GenBank/DDBJ whole genome shotgun (WGS) entry which is preliminary data.</text>
</comment>
<feature type="domain" description="Transposase MuDR plant" evidence="1">
    <location>
        <begin position="52"/>
        <end position="108"/>
    </location>
</feature>
<organism evidence="2 3">
    <name type="scientific">Arachis hypogaea</name>
    <name type="common">Peanut</name>
    <dbReference type="NCBI Taxonomy" id="3818"/>
    <lineage>
        <taxon>Eukaryota</taxon>
        <taxon>Viridiplantae</taxon>
        <taxon>Streptophyta</taxon>
        <taxon>Embryophyta</taxon>
        <taxon>Tracheophyta</taxon>
        <taxon>Spermatophyta</taxon>
        <taxon>Magnoliopsida</taxon>
        <taxon>eudicotyledons</taxon>
        <taxon>Gunneridae</taxon>
        <taxon>Pentapetalae</taxon>
        <taxon>rosids</taxon>
        <taxon>fabids</taxon>
        <taxon>Fabales</taxon>
        <taxon>Fabaceae</taxon>
        <taxon>Papilionoideae</taxon>
        <taxon>50 kb inversion clade</taxon>
        <taxon>dalbergioids sensu lato</taxon>
        <taxon>Dalbergieae</taxon>
        <taxon>Pterocarpus clade</taxon>
        <taxon>Arachis</taxon>
    </lineage>
</organism>
<evidence type="ECO:0000259" key="1">
    <source>
        <dbReference type="Pfam" id="PF03108"/>
    </source>
</evidence>
<name>A0A445CJ76_ARAHY</name>
<keyword evidence="3" id="KW-1185">Reference proteome</keyword>
<proteinExistence type="predicted"/>